<feature type="domain" description="CoA-binding" evidence="4">
    <location>
        <begin position="6"/>
        <end position="101"/>
    </location>
</feature>
<proteinExistence type="predicted"/>
<organism evidence="5 6">
    <name type="scientific">Candidatus Roizmanbacteria bacterium GW2011_GWA2_37_7</name>
    <dbReference type="NCBI Taxonomy" id="1618481"/>
    <lineage>
        <taxon>Bacteria</taxon>
        <taxon>Candidatus Roizmaniibacteriota</taxon>
    </lineage>
</organism>
<keyword evidence="3" id="KW-0067">ATP-binding</keyword>
<dbReference type="STRING" id="1618481.US54_C0043G0002"/>
<dbReference type="InterPro" id="IPR051538">
    <property type="entry name" value="Acyl-CoA_Synth/Transferase"/>
</dbReference>
<dbReference type="AlphaFoldDB" id="A0A0G0HF41"/>
<evidence type="ECO:0000256" key="3">
    <source>
        <dbReference type="ARBA" id="ARBA00022840"/>
    </source>
</evidence>
<protein>
    <submittedName>
        <fullName evidence="5">Acetyl coenzyme A synthetase (ADP forming), alpha domain protein</fullName>
    </submittedName>
</protein>
<comment type="caution">
    <text evidence="5">The sequence shown here is derived from an EMBL/GenBank/DDBJ whole genome shotgun (WGS) entry which is preliminary data.</text>
</comment>
<dbReference type="InterPro" id="IPR032875">
    <property type="entry name" value="Succ_CoA_lig_flav_dom"/>
</dbReference>
<dbReference type="InterPro" id="IPR036291">
    <property type="entry name" value="NAD(P)-bd_dom_sf"/>
</dbReference>
<evidence type="ECO:0000256" key="1">
    <source>
        <dbReference type="ARBA" id="ARBA00022598"/>
    </source>
</evidence>
<dbReference type="SUPFAM" id="SSF56059">
    <property type="entry name" value="Glutathione synthetase ATP-binding domain-like"/>
    <property type="match status" value="1"/>
</dbReference>
<dbReference type="InterPro" id="IPR043938">
    <property type="entry name" value="Ligase_CoA_dom"/>
</dbReference>
<evidence type="ECO:0000259" key="4">
    <source>
        <dbReference type="SMART" id="SM00881"/>
    </source>
</evidence>
<dbReference type="InterPro" id="IPR003781">
    <property type="entry name" value="CoA-bd"/>
</dbReference>
<dbReference type="PANTHER" id="PTHR43334">
    <property type="entry name" value="ACETATE--COA LIGASE [ADP-FORMING]"/>
    <property type="match status" value="1"/>
</dbReference>
<dbReference type="InterPro" id="IPR016102">
    <property type="entry name" value="Succinyl-CoA_synth-like"/>
</dbReference>
<dbReference type="Proteomes" id="UP000034471">
    <property type="component" value="Unassembled WGS sequence"/>
</dbReference>
<name>A0A0G0HF41_9BACT</name>
<evidence type="ECO:0000313" key="6">
    <source>
        <dbReference type="Proteomes" id="UP000034471"/>
    </source>
</evidence>
<dbReference type="Gene3D" id="3.40.50.261">
    <property type="entry name" value="Succinyl-CoA synthetase domains"/>
    <property type="match status" value="2"/>
</dbReference>
<evidence type="ECO:0000313" key="5">
    <source>
        <dbReference type="EMBL" id="KKQ37140.1"/>
    </source>
</evidence>
<dbReference type="Pfam" id="PF19045">
    <property type="entry name" value="Ligase_CoA_2"/>
    <property type="match status" value="1"/>
</dbReference>
<dbReference type="Gene3D" id="3.30.470.20">
    <property type="entry name" value="ATP-grasp fold, B domain"/>
    <property type="match status" value="1"/>
</dbReference>
<dbReference type="Gene3D" id="3.40.50.720">
    <property type="entry name" value="NAD(P)-binding Rossmann-like Domain"/>
    <property type="match status" value="1"/>
</dbReference>
<dbReference type="Pfam" id="PF13549">
    <property type="entry name" value="ATP-grasp_5"/>
    <property type="match status" value="1"/>
</dbReference>
<dbReference type="GO" id="GO:0005524">
    <property type="term" value="F:ATP binding"/>
    <property type="evidence" value="ECO:0007669"/>
    <property type="project" value="UniProtKB-KW"/>
</dbReference>
<dbReference type="PANTHER" id="PTHR43334:SF1">
    <property type="entry name" value="3-HYDROXYPROPIONATE--COA LIGASE [ADP-FORMING]"/>
    <property type="match status" value="1"/>
</dbReference>
<dbReference type="GO" id="GO:0043758">
    <property type="term" value="F:acetate-CoA ligase (ADP-forming) activity"/>
    <property type="evidence" value="ECO:0007669"/>
    <property type="project" value="InterPro"/>
</dbReference>
<dbReference type="EMBL" id="LBTJ01000043">
    <property type="protein sequence ID" value="KKQ37140.1"/>
    <property type="molecule type" value="Genomic_DNA"/>
</dbReference>
<keyword evidence="1" id="KW-0436">Ligase</keyword>
<accession>A0A0G0HF41</accession>
<dbReference type="SUPFAM" id="SSF52210">
    <property type="entry name" value="Succinyl-CoA synthetase domains"/>
    <property type="match status" value="2"/>
</dbReference>
<evidence type="ECO:0000256" key="2">
    <source>
        <dbReference type="ARBA" id="ARBA00022741"/>
    </source>
</evidence>
<dbReference type="InterPro" id="IPR013815">
    <property type="entry name" value="ATP_grasp_subdomain_1"/>
</dbReference>
<reference evidence="5 6" key="1">
    <citation type="journal article" date="2015" name="Nature">
        <title>rRNA introns, odd ribosomes, and small enigmatic genomes across a large radiation of phyla.</title>
        <authorList>
            <person name="Brown C.T."/>
            <person name="Hug L.A."/>
            <person name="Thomas B.C."/>
            <person name="Sharon I."/>
            <person name="Castelle C.J."/>
            <person name="Singh A."/>
            <person name="Wilkins M.J."/>
            <person name="Williams K.H."/>
            <person name="Banfield J.F."/>
        </authorList>
    </citation>
    <scope>NUCLEOTIDE SEQUENCE [LARGE SCALE GENOMIC DNA]</scope>
</reference>
<dbReference type="Pfam" id="PF13380">
    <property type="entry name" value="CoA_binding_2"/>
    <property type="match status" value="1"/>
</dbReference>
<dbReference type="Pfam" id="PF13607">
    <property type="entry name" value="Succ_CoA_lig"/>
    <property type="match status" value="1"/>
</dbReference>
<keyword evidence="2" id="KW-0547">Nucleotide-binding</keyword>
<dbReference type="SUPFAM" id="SSF51735">
    <property type="entry name" value="NAD(P)-binding Rossmann-fold domains"/>
    <property type="match status" value="1"/>
</dbReference>
<dbReference type="SMART" id="SM00881">
    <property type="entry name" value="CoA_binding"/>
    <property type="match status" value="1"/>
</dbReference>
<sequence>MSLNRFFHPRSVAIVGVSDNPKKVGHLVARNMIDQGYSKELYFVHPSGKTILGKKTFPDIKSIGKSIDLVVLAVPAAIAVSYLDTVHEVGCSNVVMFAAGFGETNTKEGDILEKDLFDKARNYNLSLLGPNCIGCINTATQFNATFFNTIPPKGNISIVSQSGALGSAMLDYFAAKTHLGLSHFVSLGNKSVIDESDVLSYLLTDTATTVIGLYLEDVCRGSEFQTTLQAVCKRKPVVILKAGRTNEGSKAAMSHTGSMVGDDEVFSSAIRQAGAVRAESFAEFQMILALYSLGAVPTNRNMLVLSNAGGMGVLLTDEIVKQKLNLVTVSESTTEKLKKEFEDTKKITIHNPIDLLGDASAFDYQKAIELTMKEKDIGGVIVLLTPQANTEIMDTAYVLQKIYHLFQFKPLYPIFMGKKSVSEAHTYFEKHGIASFRYFAALPQVLSKMIEAQEMIKQKSDETINAEFSIQIASHAPDIETVLIEQASQAFLNQYDALKLLEWSGILIAKTYHATSVDDLRTVVSQEGFPLVAKIASDKITHKTEVKGVITGITVMEELQNAFDTLELLGGKRSGCYVQKEYSGHELIVGAKKDTTFDTVVMIGIGGVYAELLKETIQFVYPFMYQQFLAVLKNSKLNSFTKEFRGQSPIDTKKLYDVAMRVGTLFHRYPQIAEIDINPLITSGHVMIAVDARVICRK</sequence>
<gene>
    <name evidence="5" type="ORF">US54_C0043G0002</name>
</gene>
<dbReference type="PATRIC" id="fig|1618481.3.peg.773"/>
<dbReference type="Gene3D" id="3.30.1490.20">
    <property type="entry name" value="ATP-grasp fold, A domain"/>
    <property type="match status" value="1"/>
</dbReference>